<feature type="region of interest" description="Disordered" evidence="1">
    <location>
        <begin position="25"/>
        <end position="44"/>
    </location>
</feature>
<dbReference type="EMBL" id="LWDL01000031">
    <property type="protein sequence ID" value="OQW49775.1"/>
    <property type="molecule type" value="Genomic_DNA"/>
</dbReference>
<dbReference type="Gene3D" id="3.90.79.10">
    <property type="entry name" value="Nucleoside Triphosphate Pyrophosphohydrolase"/>
    <property type="match status" value="1"/>
</dbReference>
<evidence type="ECO:0000259" key="2">
    <source>
        <dbReference type="Pfam" id="PF21906"/>
    </source>
</evidence>
<name>A0A1W9HQN1_9HYPH</name>
<reference evidence="3 4" key="1">
    <citation type="journal article" date="2017" name="Water Res.">
        <title>Comammox in drinking water systems.</title>
        <authorList>
            <person name="Wang Y."/>
            <person name="Ma L."/>
            <person name="Mao Y."/>
            <person name="Jiang X."/>
            <person name="Xia Y."/>
            <person name="Yu K."/>
            <person name="Li B."/>
            <person name="Zhang T."/>
        </authorList>
    </citation>
    <scope>NUCLEOTIDE SEQUENCE [LARGE SCALE GENOMIC DNA]</scope>
    <source>
        <strain evidence="3">SG_bin8</strain>
    </source>
</reference>
<dbReference type="SUPFAM" id="SSF55811">
    <property type="entry name" value="Nudix"/>
    <property type="match status" value="1"/>
</dbReference>
<dbReference type="FunFam" id="1.10.10.10:FF:000611">
    <property type="entry name" value="Transcriptional repressor of nicotinamide riboside utilization NrtR"/>
    <property type="match status" value="1"/>
</dbReference>
<evidence type="ECO:0000313" key="3">
    <source>
        <dbReference type="EMBL" id="OQW49775.1"/>
    </source>
</evidence>
<dbReference type="InterPro" id="IPR036390">
    <property type="entry name" value="WH_DNA-bd_sf"/>
</dbReference>
<gene>
    <name evidence="3" type="ORF">A4S15_02690</name>
</gene>
<dbReference type="InterPro" id="IPR054105">
    <property type="entry name" value="WHD_NrtR"/>
</dbReference>
<dbReference type="InterPro" id="IPR015797">
    <property type="entry name" value="NUDIX_hydrolase-like_dom_sf"/>
</dbReference>
<comment type="caution">
    <text evidence="3">The sequence shown here is derived from an EMBL/GenBank/DDBJ whole genome shotgun (WGS) entry which is preliminary data.</text>
</comment>
<dbReference type="InterPro" id="IPR036388">
    <property type="entry name" value="WH-like_DNA-bd_sf"/>
</dbReference>
<dbReference type="STRING" id="1827387.A4S15_02690"/>
<feature type="domain" description="NrtR DNA-binding winged helix" evidence="2">
    <location>
        <begin position="248"/>
        <end position="308"/>
    </location>
</feature>
<evidence type="ECO:0000256" key="1">
    <source>
        <dbReference type="SAM" id="MobiDB-lite"/>
    </source>
</evidence>
<dbReference type="AlphaFoldDB" id="A0A1W9HQN1"/>
<sequence length="329" mass="36360">MRPGLEIDLTAAIITVSADQPLILTTPPETTDDEAANSGGLPSGPFNPLAHRTLEIGLRSWVAEQTGFEFGYVEQLYSFGDRGRHARPGDSSPHVVSIGYLALTQLRDGGAPTHGSGRWRNWYGLLPWEDMRGGRPAVLDTVILPALNNWAKQVPSAGEGPRPLGRAERVRLLFGTDGISWDEEKVLERYECLYEAGLMGEAARDGRPSALRDSRPPQLGSTMPFDHRRIAATAMGRLRAKLKYRPVVFELMADEFTLTALQRTVEAISGKHLHKQNFRRLVEHAALVEPTGEVTSRTGGRPAALYRFRREVTRERPAPGLKLSVARQV</sequence>
<dbReference type="Gene3D" id="1.10.10.10">
    <property type="entry name" value="Winged helix-like DNA-binding domain superfamily/Winged helix DNA-binding domain"/>
    <property type="match status" value="1"/>
</dbReference>
<dbReference type="SUPFAM" id="SSF46785">
    <property type="entry name" value="Winged helix' DNA-binding domain"/>
    <property type="match status" value="1"/>
</dbReference>
<organism evidence="3 4">
    <name type="scientific">Candidatus Raskinella chloraquaticus</name>
    <dbReference type="NCBI Taxonomy" id="1951219"/>
    <lineage>
        <taxon>Bacteria</taxon>
        <taxon>Pseudomonadati</taxon>
        <taxon>Pseudomonadota</taxon>
        <taxon>Alphaproteobacteria</taxon>
        <taxon>Hyphomicrobiales</taxon>
        <taxon>Phreatobacteraceae</taxon>
        <taxon>Candidatus Raskinella</taxon>
    </lineage>
</organism>
<protein>
    <submittedName>
        <fullName evidence="3">NAD regulator</fullName>
    </submittedName>
</protein>
<dbReference type="InterPro" id="IPR011213">
    <property type="entry name" value="NMN_biosyn"/>
</dbReference>
<accession>A0A1W9HQN1</accession>
<dbReference type="RefSeq" id="WP_376803061.1">
    <property type="nucleotide sequence ID" value="NZ_DBNB01000008.1"/>
</dbReference>
<proteinExistence type="predicted"/>
<dbReference type="PIRSF" id="PIRSF019423">
    <property type="entry name" value="NMN_biosyn"/>
    <property type="match status" value="1"/>
</dbReference>
<dbReference type="Pfam" id="PF21906">
    <property type="entry name" value="WHD_NrtR"/>
    <property type="match status" value="1"/>
</dbReference>
<evidence type="ECO:0000313" key="4">
    <source>
        <dbReference type="Proteomes" id="UP000192872"/>
    </source>
</evidence>
<dbReference type="Proteomes" id="UP000192872">
    <property type="component" value="Unassembled WGS sequence"/>
</dbReference>